<feature type="domain" description="Nucleolar 27S pre-rRNA processing Urb2/Npa2 C-terminal" evidence="1">
    <location>
        <begin position="1350"/>
        <end position="1503"/>
    </location>
</feature>
<dbReference type="OMA" id="THRYVGK"/>
<sequence>MAAASSSAFPWDETLALVRWRQTRRGYDGDAQLIATSFQLLAPASPLLERAECEFNVTWHRIVTEVVHFAIFLITKAKKDEQQRLEQTRNALRLLRLSLTLLTTRNHAEAMSIPTNSCNLLLAVMTDVLAGVGIKQQKDDAELDVLLDVKYVFLYLFGLSSFEQEQEECVPNFQMYKPPTNAFTDFMHRALAACFARLAKEDVVAKTREEYVVLVRAIIVVFQELQRSQMNKKKVFLAIAKTSLRDLIGYRHALVQLQMRQPSTEITQIVDLLDRIVVDALFDAEHIREYDGALVHSSIWRQADPSSAAEKADSGASKTKKRRKNDGASALVSYQKNLFDEIKGFLSDPAVSLDLKSSAGGFMEVLVGAFALRIRAAAHTKIEDTKTDLKTSKKRAATVIATASTTYSPFKFWSELCAVCFLAFQEQHAADATSTMALLTKLYKSLFSALCEADIYRVTEDTEDREQFEAMETILAAFLKLANQQSYQPDATENEASILLVQEHCQIISSAVRCSPNLANSSLVPIFEILGGHIMTYKQSAAGLTAVVRAGSECLADLVRSYESMRLLDKFLKSSMSTDSSKQVSEGLYALFSHSLSESVLRRAFMTLPPGQLEILWTLFTNEFRSKYNGEHNDVFSMGLIRFVFQVFLQEVHVTPQNKAKVASLILKTYEALFQPIATKLTSSKKSVSFSAGECELFGLFGELLSFYDVMTPAIRADTFDVILAALKKGNLVHAMKGLLHMGAQIVKKSKHTSPGKSDRRDSTGIIKLCVFWLRKSASIRNDTPVTRISESELSSVALLVVEHVIETKCWNAVAFYLPELLEVVPEEEATLLLKVLVTEYLGEEITGVVDGAASRIVRDAAFYEIQTFKVVAPRVLATLAVDFKGVSHLEKTIHLFGFLSHLPETYLDVAQCGDLLVNVFVVQTALVQAKEVDVEEALRMLFAWLQGAFKRIAVAVYKTNGDAMRKSIDNGARFVFSQLAVGGVNADGTDSIGTPLLGGILSFYLDETIGAGAFAGELFSGVITKKAATETNLLRSALVVEALADLRLSGEKAVVRKVSAEEIKFIDALLSLVDTDDQPSKSSDTTTSFKVLNALVKYHAATTLDSQQQRQKSQESKQSQGQRLQLVLSTRMGTMLAESMKAVVGQEQRSSRDAWAFYSSFCQHYPAFRPSVSLETYGCLLAVALSLISNRERCPEDVAQANKALQALVANANKDEYRLLLATIAKEIQAPEWNRSVSALKALYLLLQGDRKLTAARRQYLDELKDSIVGSLVQNFSRSLATTLNTVMAAERAEVCTWNLQVFVLFYTKAELFTWKTHELAHIFIGFQPLIAAAAHWRDHFFSVSQLHQVWMLSYTLVLRIVRHHFASLVNGTPHIIQATNALLRLLVVASTDKDMHAHSFDASHCVEWSSNLARLYGYMKEHDAQLRKHVVYLMLTYLASVTRDNLSVGLQQKLRPGVFSLLDICSTYEKEQLYAALDSTGKSLLKSLDTNYKLTHRYGGKV</sequence>
<dbReference type="EnsemblProtists" id="PYU1_T007573">
    <property type="protein sequence ID" value="PYU1_T007573"/>
    <property type="gene ID" value="PYU1_G007557"/>
</dbReference>
<organism evidence="2 3">
    <name type="scientific">Globisporangium ultimum (strain ATCC 200006 / CBS 805.95 / DAOM BR144)</name>
    <name type="common">Pythium ultimum</name>
    <dbReference type="NCBI Taxonomy" id="431595"/>
    <lineage>
        <taxon>Eukaryota</taxon>
        <taxon>Sar</taxon>
        <taxon>Stramenopiles</taxon>
        <taxon>Oomycota</taxon>
        <taxon>Peronosporomycetes</taxon>
        <taxon>Pythiales</taxon>
        <taxon>Pythiaceae</taxon>
        <taxon>Globisporangium</taxon>
    </lineage>
</organism>
<dbReference type="Proteomes" id="UP000019132">
    <property type="component" value="Unassembled WGS sequence"/>
</dbReference>
<dbReference type="VEuPathDB" id="FungiDB:PYU1_G007557"/>
<accession>K3WRH9</accession>
<dbReference type="InParanoid" id="K3WRH9"/>
<evidence type="ECO:0000259" key="1">
    <source>
        <dbReference type="Pfam" id="PF10441"/>
    </source>
</evidence>
<reference evidence="2" key="3">
    <citation type="submission" date="2015-02" db="UniProtKB">
        <authorList>
            <consortium name="EnsemblProtists"/>
        </authorList>
    </citation>
    <scope>IDENTIFICATION</scope>
    <source>
        <strain evidence="2">DAOM BR144</strain>
    </source>
</reference>
<dbReference type="InterPro" id="IPR052609">
    <property type="entry name" value="Ribosome_Biogenesis_Reg"/>
</dbReference>
<dbReference type="PANTHER" id="PTHR15682:SF2">
    <property type="entry name" value="UNHEALTHY RIBOSOME BIOGENESIS PROTEIN 2 HOMOLOG"/>
    <property type="match status" value="1"/>
</dbReference>
<name>K3WRH9_GLOUD</name>
<dbReference type="eggNOG" id="ENOG502QVDC">
    <property type="taxonomic scope" value="Eukaryota"/>
</dbReference>
<dbReference type="SUPFAM" id="SSF48371">
    <property type="entry name" value="ARM repeat"/>
    <property type="match status" value="1"/>
</dbReference>
<reference evidence="3" key="2">
    <citation type="submission" date="2010-04" db="EMBL/GenBank/DDBJ databases">
        <authorList>
            <person name="Buell R."/>
            <person name="Hamilton J."/>
            <person name="Hostetler J."/>
        </authorList>
    </citation>
    <scope>NUCLEOTIDE SEQUENCE [LARGE SCALE GENOMIC DNA]</scope>
    <source>
        <strain evidence="3">DAOM:BR144</strain>
    </source>
</reference>
<dbReference type="PANTHER" id="PTHR15682">
    <property type="entry name" value="UNHEALTHY RIBOSOME BIOGENESIS PROTEIN 2 HOMOLOG"/>
    <property type="match status" value="1"/>
</dbReference>
<dbReference type="InterPro" id="IPR016024">
    <property type="entry name" value="ARM-type_fold"/>
</dbReference>
<dbReference type="GO" id="GO:0042254">
    <property type="term" value="P:ribosome biogenesis"/>
    <property type="evidence" value="ECO:0007669"/>
    <property type="project" value="TreeGrafter"/>
</dbReference>
<dbReference type="GO" id="GO:0005730">
    <property type="term" value="C:nucleolus"/>
    <property type="evidence" value="ECO:0007669"/>
    <property type="project" value="TreeGrafter"/>
</dbReference>
<evidence type="ECO:0000313" key="3">
    <source>
        <dbReference type="Proteomes" id="UP000019132"/>
    </source>
</evidence>
<dbReference type="Pfam" id="PF10441">
    <property type="entry name" value="Urb2"/>
    <property type="match status" value="1"/>
</dbReference>
<reference evidence="3" key="1">
    <citation type="journal article" date="2010" name="Genome Biol.">
        <title>Genome sequence of the necrotrophic plant pathogen Pythium ultimum reveals original pathogenicity mechanisms and effector repertoire.</title>
        <authorList>
            <person name="Levesque C.A."/>
            <person name="Brouwer H."/>
            <person name="Cano L."/>
            <person name="Hamilton J.P."/>
            <person name="Holt C."/>
            <person name="Huitema E."/>
            <person name="Raffaele S."/>
            <person name="Robideau G.P."/>
            <person name="Thines M."/>
            <person name="Win J."/>
            <person name="Zerillo M.M."/>
            <person name="Beakes G.W."/>
            <person name="Boore J.L."/>
            <person name="Busam D."/>
            <person name="Dumas B."/>
            <person name="Ferriera S."/>
            <person name="Fuerstenberg S.I."/>
            <person name="Gachon C.M."/>
            <person name="Gaulin E."/>
            <person name="Govers F."/>
            <person name="Grenville-Briggs L."/>
            <person name="Horner N."/>
            <person name="Hostetler J."/>
            <person name="Jiang R.H."/>
            <person name="Johnson J."/>
            <person name="Krajaejun T."/>
            <person name="Lin H."/>
            <person name="Meijer H.J."/>
            <person name="Moore B."/>
            <person name="Morris P."/>
            <person name="Phuntmart V."/>
            <person name="Puiu D."/>
            <person name="Shetty J."/>
            <person name="Stajich J.E."/>
            <person name="Tripathy S."/>
            <person name="Wawra S."/>
            <person name="van West P."/>
            <person name="Whitty B.R."/>
            <person name="Coutinho P.M."/>
            <person name="Henrissat B."/>
            <person name="Martin F."/>
            <person name="Thomas P.D."/>
            <person name="Tyler B.M."/>
            <person name="De Vries R.P."/>
            <person name="Kamoun S."/>
            <person name="Yandell M."/>
            <person name="Tisserat N."/>
            <person name="Buell C.R."/>
        </authorList>
    </citation>
    <scope>NUCLEOTIDE SEQUENCE</scope>
    <source>
        <strain evidence="3">DAOM:BR144</strain>
    </source>
</reference>
<evidence type="ECO:0000313" key="2">
    <source>
        <dbReference type="EnsemblProtists" id="PYU1_T007573"/>
    </source>
</evidence>
<dbReference type="EMBL" id="GL376585">
    <property type="status" value="NOT_ANNOTATED_CDS"/>
    <property type="molecule type" value="Genomic_DNA"/>
</dbReference>
<keyword evidence="3" id="KW-1185">Reference proteome</keyword>
<protein>
    <recommendedName>
        <fullName evidence="1">Nucleolar 27S pre-rRNA processing Urb2/Npa2 C-terminal domain-containing protein</fullName>
    </recommendedName>
</protein>
<proteinExistence type="predicted"/>
<dbReference type="InterPro" id="IPR018849">
    <property type="entry name" value="Urb2/Npa2_C"/>
</dbReference>
<dbReference type="HOGENOM" id="CLU_248925_0_0_1"/>